<dbReference type="EnsemblMetazoa" id="SMAR001470-RA">
    <property type="protein sequence ID" value="SMAR001470-PA"/>
    <property type="gene ID" value="SMAR001470"/>
</dbReference>
<feature type="signal peptide" evidence="1">
    <location>
        <begin position="1"/>
        <end position="23"/>
    </location>
</feature>
<sequence length="211" mass="23916">MNFSYYCMLVLVVFVAAIKTEDCDEKDLTVKALCQGFQEGFKQDNGKVKYCKKGEYNFPDAPSCKTLYYSAFVTINFNVYKQNKGTVQQRIFIRIVAISLAALLQSNRKMNCCYYCMLVLVVFVAVIKTEDCDEKDLTIKALCQGFQEGFKQDNGKFAKYACACSTAFLKSDVKYCKKGEYNFPDAPSFILSPVQICAAQIWDAQIWAAQI</sequence>
<proteinExistence type="predicted"/>
<dbReference type="Proteomes" id="UP000014500">
    <property type="component" value="Unassembled WGS sequence"/>
</dbReference>
<dbReference type="HOGENOM" id="CLU_1306257_0_0_1"/>
<accession>T1IKL9</accession>
<evidence type="ECO:0000313" key="2">
    <source>
        <dbReference type="EnsemblMetazoa" id="SMAR001470-PA"/>
    </source>
</evidence>
<name>T1IKL9_STRMM</name>
<dbReference type="AlphaFoldDB" id="T1IKL9"/>
<evidence type="ECO:0000313" key="3">
    <source>
        <dbReference type="Proteomes" id="UP000014500"/>
    </source>
</evidence>
<keyword evidence="3" id="KW-1185">Reference proteome</keyword>
<evidence type="ECO:0000256" key="1">
    <source>
        <dbReference type="SAM" id="SignalP"/>
    </source>
</evidence>
<feature type="chain" id="PRO_5004579280" evidence="1">
    <location>
        <begin position="24"/>
        <end position="211"/>
    </location>
</feature>
<reference evidence="3" key="1">
    <citation type="submission" date="2011-05" db="EMBL/GenBank/DDBJ databases">
        <authorList>
            <person name="Richards S.R."/>
            <person name="Qu J."/>
            <person name="Jiang H."/>
            <person name="Jhangiani S.N."/>
            <person name="Agravi P."/>
            <person name="Goodspeed R."/>
            <person name="Gross S."/>
            <person name="Mandapat C."/>
            <person name="Jackson L."/>
            <person name="Mathew T."/>
            <person name="Pu L."/>
            <person name="Thornton R."/>
            <person name="Saada N."/>
            <person name="Wilczek-Boney K.B."/>
            <person name="Lee S."/>
            <person name="Kovar C."/>
            <person name="Wu Y."/>
            <person name="Scherer S.E."/>
            <person name="Worley K.C."/>
            <person name="Muzny D.M."/>
            <person name="Gibbs R."/>
        </authorList>
    </citation>
    <scope>NUCLEOTIDE SEQUENCE</scope>
    <source>
        <strain evidence="3">Brora</strain>
    </source>
</reference>
<organism evidence="2 3">
    <name type="scientific">Strigamia maritima</name>
    <name type="common">European centipede</name>
    <name type="synonym">Geophilus maritimus</name>
    <dbReference type="NCBI Taxonomy" id="126957"/>
    <lineage>
        <taxon>Eukaryota</taxon>
        <taxon>Metazoa</taxon>
        <taxon>Ecdysozoa</taxon>
        <taxon>Arthropoda</taxon>
        <taxon>Myriapoda</taxon>
        <taxon>Chilopoda</taxon>
        <taxon>Pleurostigmophora</taxon>
        <taxon>Geophilomorpha</taxon>
        <taxon>Linotaeniidae</taxon>
        <taxon>Strigamia</taxon>
    </lineage>
</organism>
<reference evidence="2" key="2">
    <citation type="submission" date="2015-02" db="UniProtKB">
        <authorList>
            <consortium name="EnsemblMetazoa"/>
        </authorList>
    </citation>
    <scope>IDENTIFICATION</scope>
</reference>
<keyword evidence="1" id="KW-0732">Signal</keyword>
<dbReference type="EMBL" id="JH430577">
    <property type="status" value="NOT_ANNOTATED_CDS"/>
    <property type="molecule type" value="Genomic_DNA"/>
</dbReference>
<protein>
    <submittedName>
        <fullName evidence="2">Uncharacterized protein</fullName>
    </submittedName>
</protein>